<evidence type="ECO:0000313" key="2">
    <source>
        <dbReference type="EMBL" id="KAJ4393244.1"/>
    </source>
</evidence>
<feature type="region of interest" description="Disordered" evidence="1">
    <location>
        <begin position="189"/>
        <end position="213"/>
    </location>
</feature>
<accession>A0A9W8YUT2</accession>
<sequence>MALKNLVYDRVKYLTEARFNPPEYQVDTNPEYRPESPINMVECIPDPGRNIHRDLSYCPFIYRVTAIEEVNRQHYVILPGVRHVTTEGATGWHRCCFGDEHNDGWYYLEHYLAMEERRELDKPRLGAEDAEKHTAFVIIIRPAFDWATHYLLSPPGYRAYGLYCTMGAGPGPILALDGVHELSGQPGFPYRPNHRKSRPKGQPVNPIEPNRPDYRTLARNAPVLFPAWNRWFNHDYQLIQTYMYNPWSEGPVKQYLSEHGRNHHRIEHRRYMASLLNATTRYPHPPANVPVMAPGQPSNGFNVHAAPFQAPLPGSGGPATQQVPDPQNYIDVHPNTHLEIELNHVQNAGGDTEPALSDDLVSATAHAAVLNDPSIKFIKVRG</sequence>
<dbReference type="AlphaFoldDB" id="A0A9W8YUT2"/>
<keyword evidence="3" id="KW-1185">Reference proteome</keyword>
<name>A0A9W8YUT2_9PEZI</name>
<proteinExistence type="predicted"/>
<reference evidence="2" key="1">
    <citation type="submission" date="2022-10" db="EMBL/GenBank/DDBJ databases">
        <title>Tapping the CABI collections for fungal endophytes: first genome assemblies for Collariella, Neodidymelliopsis, Ascochyta clinopodiicola, Didymella pomorum, Didymosphaeria variabile, Neocosmospora piperis and Neocucurbitaria cava.</title>
        <authorList>
            <person name="Hill R."/>
        </authorList>
    </citation>
    <scope>NUCLEOTIDE SEQUENCE</scope>
    <source>
        <strain evidence="2">IMI 355082</strain>
    </source>
</reference>
<evidence type="ECO:0000313" key="3">
    <source>
        <dbReference type="Proteomes" id="UP001140453"/>
    </source>
</evidence>
<protein>
    <submittedName>
        <fullName evidence="2">Uncharacterized protein</fullName>
    </submittedName>
</protein>
<organism evidence="2 3">
    <name type="scientific">Gnomoniopsis smithogilvyi</name>
    <dbReference type="NCBI Taxonomy" id="1191159"/>
    <lineage>
        <taxon>Eukaryota</taxon>
        <taxon>Fungi</taxon>
        <taxon>Dikarya</taxon>
        <taxon>Ascomycota</taxon>
        <taxon>Pezizomycotina</taxon>
        <taxon>Sordariomycetes</taxon>
        <taxon>Sordariomycetidae</taxon>
        <taxon>Diaporthales</taxon>
        <taxon>Gnomoniaceae</taxon>
        <taxon>Gnomoniopsis</taxon>
    </lineage>
</organism>
<gene>
    <name evidence="2" type="ORF">N0V93_002452</name>
</gene>
<comment type="caution">
    <text evidence="2">The sequence shown here is derived from an EMBL/GenBank/DDBJ whole genome shotgun (WGS) entry which is preliminary data.</text>
</comment>
<dbReference type="Proteomes" id="UP001140453">
    <property type="component" value="Unassembled WGS sequence"/>
</dbReference>
<dbReference type="EMBL" id="JAPEVB010000002">
    <property type="protein sequence ID" value="KAJ4393244.1"/>
    <property type="molecule type" value="Genomic_DNA"/>
</dbReference>
<evidence type="ECO:0000256" key="1">
    <source>
        <dbReference type="SAM" id="MobiDB-lite"/>
    </source>
</evidence>